<name>A0A4Y3TRB4_9PROT</name>
<evidence type="ECO:0000313" key="3">
    <source>
        <dbReference type="Proteomes" id="UP000317617"/>
    </source>
</evidence>
<feature type="region of interest" description="Disordered" evidence="1">
    <location>
        <begin position="57"/>
        <end position="83"/>
    </location>
</feature>
<organism evidence="2 3">
    <name type="scientific">Acetobacter orleanensis</name>
    <dbReference type="NCBI Taxonomy" id="104099"/>
    <lineage>
        <taxon>Bacteria</taxon>
        <taxon>Pseudomonadati</taxon>
        <taxon>Pseudomonadota</taxon>
        <taxon>Alphaproteobacteria</taxon>
        <taxon>Acetobacterales</taxon>
        <taxon>Acetobacteraceae</taxon>
        <taxon>Acetobacter</taxon>
    </lineage>
</organism>
<dbReference type="Proteomes" id="UP000317617">
    <property type="component" value="Unassembled WGS sequence"/>
</dbReference>
<reference evidence="2 3" key="1">
    <citation type="submission" date="2019-06" db="EMBL/GenBank/DDBJ databases">
        <title>Whole genome shotgun sequence of Acetobacter orleanensis NBRC 13752.</title>
        <authorList>
            <person name="Hosoyama A."/>
            <person name="Uohara A."/>
            <person name="Ohji S."/>
            <person name="Ichikawa N."/>
        </authorList>
    </citation>
    <scope>NUCLEOTIDE SEQUENCE [LARGE SCALE GENOMIC DNA]</scope>
    <source>
        <strain evidence="2 3">NBRC 13752</strain>
    </source>
</reference>
<evidence type="ECO:0000313" key="2">
    <source>
        <dbReference type="EMBL" id="GEB84009.1"/>
    </source>
</evidence>
<protein>
    <recommendedName>
        <fullName evidence="4">Transposase</fullName>
    </recommendedName>
</protein>
<gene>
    <name evidence="2" type="ORF">AOR01nite_24860</name>
</gene>
<dbReference type="AlphaFoldDB" id="A0A4Y3TRB4"/>
<evidence type="ECO:0000256" key="1">
    <source>
        <dbReference type="SAM" id="MobiDB-lite"/>
    </source>
</evidence>
<sequence>MPEAKTVWLFREHLTRAGAIETLFERFNATLRNAGYRPMSGQILNAALVAAPMQRNANAEKADPRAGRIPQDWQGKLEARKNR</sequence>
<accession>A0A4Y3TRB4</accession>
<comment type="caution">
    <text evidence="2">The sequence shown here is derived from an EMBL/GenBank/DDBJ whole genome shotgun (WGS) entry which is preliminary data.</text>
</comment>
<evidence type="ECO:0008006" key="4">
    <source>
        <dbReference type="Google" id="ProtNLM"/>
    </source>
</evidence>
<proteinExistence type="predicted"/>
<dbReference type="EMBL" id="BJMU01000026">
    <property type="protein sequence ID" value="GEB84009.1"/>
    <property type="molecule type" value="Genomic_DNA"/>
</dbReference>
<keyword evidence="3" id="KW-1185">Reference proteome</keyword>